<feature type="binding site" evidence="6">
    <location>
        <position position="414"/>
    </location>
    <ligand>
        <name>substrate</name>
    </ligand>
</feature>
<keyword evidence="8" id="KW-1185">Reference proteome</keyword>
<proteinExistence type="inferred from homology"/>
<comment type="catalytic activity">
    <reaction evidence="6">
        <text>L-glutamate + acetyl-CoA = N-acetyl-L-glutamate + CoA + H(+)</text>
        <dbReference type="Rhea" id="RHEA:24292"/>
        <dbReference type="ChEBI" id="CHEBI:15378"/>
        <dbReference type="ChEBI" id="CHEBI:29985"/>
        <dbReference type="ChEBI" id="CHEBI:44337"/>
        <dbReference type="ChEBI" id="CHEBI:57287"/>
        <dbReference type="ChEBI" id="CHEBI:57288"/>
        <dbReference type="EC" id="2.3.1.1"/>
    </reaction>
</comment>
<feature type="chain" id="PRO_5044947085" description="Arginine biosynthesis bifunctional protein ArgJ beta chain" evidence="6">
    <location>
        <begin position="211"/>
        <end position="419"/>
    </location>
</feature>
<feature type="site" description="Involved in the stabilization of negative charge on the oxyanion by the formation of the oxyanion hole" evidence="6">
    <location>
        <position position="138"/>
    </location>
</feature>
<dbReference type="GO" id="GO:0004358">
    <property type="term" value="F:L-glutamate N-acetyltransferase activity, acting on acetyl-L-ornithine as donor"/>
    <property type="evidence" value="ECO:0007669"/>
    <property type="project" value="UniProtKB-EC"/>
</dbReference>
<reference evidence="7 8" key="1">
    <citation type="submission" date="2023-06" db="EMBL/GenBank/DDBJ databases">
        <title>Campylobacter magnum sp. nov., isolated from cecal contents of domestic pigs (Sus scrofa domesticus).</title>
        <authorList>
            <person name="Papic B."/>
            <person name="Gruntar I."/>
        </authorList>
    </citation>
    <scope>NUCLEOTIDE SEQUENCE [LARGE SCALE GENOMIC DNA]</scope>
    <source>
        <strain evidence="8">34484-21</strain>
    </source>
</reference>
<dbReference type="PANTHER" id="PTHR23100:SF0">
    <property type="entry name" value="ARGININE BIOSYNTHESIS BIFUNCTIONAL PROTEIN ARGJ, MITOCHONDRIAL"/>
    <property type="match status" value="1"/>
</dbReference>
<feature type="site" description="Cleavage; by autolysis" evidence="6">
    <location>
        <begin position="210"/>
        <end position="211"/>
    </location>
</feature>
<dbReference type="NCBIfam" id="TIGR00120">
    <property type="entry name" value="ArgJ"/>
    <property type="match status" value="1"/>
</dbReference>
<evidence type="ECO:0000313" key="8">
    <source>
        <dbReference type="Proteomes" id="UP001171111"/>
    </source>
</evidence>
<dbReference type="InterPro" id="IPR016117">
    <property type="entry name" value="ArgJ-like_dom_sf"/>
</dbReference>
<dbReference type="Gene3D" id="3.60.70.12">
    <property type="entry name" value="L-amino peptidase D-ALA esterase/amidase"/>
    <property type="match status" value="1"/>
</dbReference>
<gene>
    <name evidence="6 7" type="primary">argJ</name>
    <name evidence="7" type="ORF">Q2362_00265</name>
</gene>
<name>A0ABT8T4R1_9BACT</name>
<keyword evidence="6" id="KW-0028">Amino-acid biosynthesis</keyword>
<dbReference type="Proteomes" id="UP001171111">
    <property type="component" value="Unassembled WGS sequence"/>
</dbReference>
<sequence>MFNVLSLKNGLENVAGFSFGGVSMGLKKDGSNDLGFIRADKPASLFARFTSNRFKAAPLRHFYRTFGFDENAKNGKNLTSAELKGKEFKTNFILLNSKNANAMTGEAGISDINEIFASLKSLPNFANFELVNPLMSSTGVIGYRLPKEKILKAAASFDLNARNSDDVAHSIMTTDRFKKEIALKVELENGGSFNIACICKGAGMINPSLATMLCFILTDADVPANDAHELLDSAINASFNAISVDGDTSTNDTVMLLSSGASGAYDKEAFAFALNKITLEMALNLVRDGEGSTKVVAFEVRGAKSANEAEHAAKALSNSLLVKTALFGCDPNWGRIASTIGASGAMCDENSLVIYCDEVLLYDKDHRELDDARESAAHAVMKKDSYRIICDLGVGDGAYSAYGCDLGHEYVSINADYRS</sequence>
<evidence type="ECO:0000256" key="5">
    <source>
        <dbReference type="ARBA" id="ARBA00023315"/>
    </source>
</evidence>
<dbReference type="Gene3D" id="3.10.20.340">
    <property type="entry name" value="ArgJ beta chain, C-terminal domain"/>
    <property type="match status" value="1"/>
</dbReference>
<accession>A0ABT8T4R1</accession>
<dbReference type="HAMAP" id="MF_01106">
    <property type="entry name" value="ArgJ"/>
    <property type="match status" value="1"/>
</dbReference>
<evidence type="ECO:0000256" key="3">
    <source>
        <dbReference type="ARBA" id="ARBA00022679"/>
    </source>
</evidence>
<evidence type="ECO:0000256" key="2">
    <source>
        <dbReference type="ARBA" id="ARBA00011475"/>
    </source>
</evidence>
<feature type="active site" description="Nucleophile" evidence="6">
    <location>
        <position position="211"/>
    </location>
</feature>
<comment type="similarity">
    <text evidence="1 6">Belongs to the ArgJ family.</text>
</comment>
<comment type="pathway">
    <text evidence="6">Amino-acid biosynthesis; L-arginine biosynthesis; L-ornithine and N-acetyl-L-glutamate from L-glutamate and N(2)-acetyl-L-ornithine (cyclic): step 1/1.</text>
</comment>
<evidence type="ECO:0000313" key="7">
    <source>
        <dbReference type="EMBL" id="MDO2408530.1"/>
    </source>
</evidence>
<keyword evidence="6" id="KW-0055">Arginine biosynthesis</keyword>
<dbReference type="InterPro" id="IPR042195">
    <property type="entry name" value="ArgJ_beta_C"/>
</dbReference>
<comment type="function">
    <text evidence="6">Catalyzes two activities which are involved in the cyclic version of arginine biosynthesis: the synthesis of N-acetylglutamate from glutamate and acetyl-CoA as the acetyl donor, and of ornithine by transacetylation between N(2)-acetylornithine and glutamate.</text>
</comment>
<feature type="chain" id="PRO_5044947084" description="Arginine biosynthesis bifunctional protein ArgJ alpha chain" evidence="6">
    <location>
        <begin position="1"/>
        <end position="210"/>
    </location>
</feature>
<keyword evidence="6" id="KW-0511">Multifunctional enzyme</keyword>
<dbReference type="PANTHER" id="PTHR23100">
    <property type="entry name" value="ARGININE BIOSYNTHESIS BIFUNCTIONAL PROTEIN ARGJ"/>
    <property type="match status" value="1"/>
</dbReference>
<keyword evidence="3 6" id="KW-0808">Transferase</keyword>
<comment type="caution">
    <text evidence="7">The sequence shown here is derived from an EMBL/GenBank/DDBJ whole genome shotgun (WGS) entry which is preliminary data.</text>
</comment>
<dbReference type="EMBL" id="JAULJQ010000001">
    <property type="protein sequence ID" value="MDO2408530.1"/>
    <property type="molecule type" value="Genomic_DNA"/>
</dbReference>
<dbReference type="NCBIfam" id="NF003802">
    <property type="entry name" value="PRK05388.1"/>
    <property type="match status" value="1"/>
</dbReference>
<organism evidence="7 8">
    <name type="scientific">Campylobacter magnus</name>
    <dbReference type="NCBI Taxonomy" id="3026462"/>
    <lineage>
        <taxon>Bacteria</taxon>
        <taxon>Pseudomonadati</taxon>
        <taxon>Campylobacterota</taxon>
        <taxon>Epsilonproteobacteria</taxon>
        <taxon>Campylobacterales</taxon>
        <taxon>Campylobacteraceae</taxon>
        <taxon>Campylobacter</taxon>
    </lineage>
</organism>
<feature type="binding site" evidence="6">
    <location>
        <position position="419"/>
    </location>
    <ligand>
        <name>substrate</name>
    </ligand>
</feature>
<dbReference type="EC" id="2.3.1.35" evidence="6"/>
<feature type="site" description="Involved in the stabilization of negative charge on the oxyanion by the formation of the oxyanion hole" evidence="6">
    <location>
        <position position="139"/>
    </location>
</feature>
<comment type="catalytic activity">
    <reaction evidence="6">
        <text>N(2)-acetyl-L-ornithine + L-glutamate = N-acetyl-L-glutamate + L-ornithine</text>
        <dbReference type="Rhea" id="RHEA:15349"/>
        <dbReference type="ChEBI" id="CHEBI:29985"/>
        <dbReference type="ChEBI" id="CHEBI:44337"/>
        <dbReference type="ChEBI" id="CHEBI:46911"/>
        <dbReference type="ChEBI" id="CHEBI:57805"/>
        <dbReference type="EC" id="2.3.1.35"/>
    </reaction>
</comment>
<comment type="subunit">
    <text evidence="2 6">Heterotetramer of two alpha and two beta chains.</text>
</comment>
<keyword evidence="4 6" id="KW-0068">Autocatalytic cleavage</keyword>
<comment type="subcellular location">
    <subcellularLocation>
        <location evidence="6">Cytoplasm</location>
    </subcellularLocation>
</comment>
<dbReference type="CDD" id="cd02152">
    <property type="entry name" value="OAT"/>
    <property type="match status" value="1"/>
</dbReference>
<keyword evidence="5 6" id="KW-0012">Acyltransferase</keyword>
<dbReference type="Pfam" id="PF01960">
    <property type="entry name" value="ArgJ"/>
    <property type="match status" value="1"/>
</dbReference>
<protein>
    <recommendedName>
        <fullName evidence="6">Arginine biosynthesis bifunctional protein ArgJ</fullName>
    </recommendedName>
    <domain>
        <recommendedName>
            <fullName evidence="6">Glutamate N-acetyltransferase</fullName>
            <ecNumber evidence="6">2.3.1.35</ecNumber>
        </recommendedName>
        <alternativeName>
            <fullName evidence="6">Ornithine acetyltransferase</fullName>
            <shortName evidence="6">OATase</shortName>
        </alternativeName>
        <alternativeName>
            <fullName evidence="6">Ornithine transacetylase</fullName>
        </alternativeName>
    </domain>
    <domain>
        <recommendedName>
            <fullName evidence="6">Amino-acid acetyltransferase</fullName>
            <ecNumber evidence="6">2.3.1.1</ecNumber>
        </recommendedName>
        <alternativeName>
            <fullName evidence="6">N-acetylglutamate synthase</fullName>
            <shortName evidence="6">AGSase</shortName>
        </alternativeName>
    </domain>
    <component>
        <recommendedName>
            <fullName evidence="6">Arginine biosynthesis bifunctional protein ArgJ alpha chain</fullName>
        </recommendedName>
    </component>
    <component>
        <recommendedName>
            <fullName evidence="6">Arginine biosynthesis bifunctional protein ArgJ beta chain</fullName>
        </recommendedName>
    </component>
</protein>
<feature type="binding site" evidence="6">
    <location>
        <position position="200"/>
    </location>
    <ligand>
        <name>substrate</name>
    </ligand>
</feature>
<feature type="binding site" evidence="6">
    <location>
        <position position="290"/>
    </location>
    <ligand>
        <name>substrate</name>
    </ligand>
</feature>
<comment type="pathway">
    <text evidence="6">Amino-acid biosynthesis; L-arginine biosynthesis; N(2)-acetyl-L-ornithine from L-glutamate: step 1/4.</text>
</comment>
<dbReference type="SUPFAM" id="SSF56266">
    <property type="entry name" value="DmpA/ArgJ-like"/>
    <property type="match status" value="1"/>
</dbReference>
<feature type="binding site" evidence="6">
    <location>
        <position position="173"/>
    </location>
    <ligand>
        <name>substrate</name>
    </ligand>
</feature>
<keyword evidence="6" id="KW-0963">Cytoplasm</keyword>
<evidence type="ECO:0000256" key="4">
    <source>
        <dbReference type="ARBA" id="ARBA00022813"/>
    </source>
</evidence>
<dbReference type="RefSeq" id="WP_302243245.1">
    <property type="nucleotide sequence ID" value="NZ_JAULJQ010000001.1"/>
</dbReference>
<dbReference type="EC" id="2.3.1.1" evidence="6"/>
<evidence type="ECO:0000256" key="6">
    <source>
        <dbReference type="HAMAP-Rule" id="MF_01106"/>
    </source>
</evidence>
<evidence type="ECO:0000256" key="1">
    <source>
        <dbReference type="ARBA" id="ARBA00006774"/>
    </source>
</evidence>
<dbReference type="InterPro" id="IPR002813">
    <property type="entry name" value="Arg_biosynth_ArgJ"/>
</dbReference>
<feature type="binding site" evidence="6">
    <location>
        <position position="211"/>
    </location>
    <ligand>
        <name>substrate</name>
    </ligand>
</feature>